<dbReference type="PANTHER" id="PTHR28570:SF3">
    <property type="entry name" value="ASPARTYL AMINOPEPTIDASE"/>
    <property type="match status" value="1"/>
</dbReference>
<keyword evidence="3 9" id="KW-0031">Aminopeptidase</keyword>
<comment type="similarity">
    <text evidence="2 9">Belongs to the peptidase M18 family.</text>
</comment>
<dbReference type="PRINTS" id="PR00932">
    <property type="entry name" value="AMINO1PTASE"/>
</dbReference>
<dbReference type="GO" id="GO:0004177">
    <property type="term" value="F:aminopeptidase activity"/>
    <property type="evidence" value="ECO:0007669"/>
    <property type="project" value="UniProtKB-KW"/>
</dbReference>
<sequence>MITDTQHQATCLIDFIQKGCSPFHVVQTIERELLLAGYQYLPLEESWSFDGHGKYFTRRNGTAIIAWQTGSGEAEVDGFRFIAAHSDSPGFKIKPSPEMCVENHFIKLNTEVYGGPVLMSWLDRPLSLAGRVTLRSDDVLRPQWRLVNIDKPLLIIPGLAIHMNRGVNEGVELNKQKDMLPLMGISDGQCLSAFSLKKILAAHLEVSSDDVLDFDLFMYEYERGCTVGLNDELISASRVDNLAMVHAGLQALLHASPANATQMLVVFDNEEVGSVSKQGAGAPLLRQVVERLLELEGKSREQQLRAIYNSFMVSADMAHSLHPNYPEKHDPVLRPVINGGIVLKYHAGQKYTTDADSAAVFEMVCRAAGVPVQRFVNRSDMAGGSTLGNISSTQLDVRTVDVGSPMLAMHSVRELCGVEDHTYAIRAFLKFFEV</sequence>
<evidence type="ECO:0000256" key="4">
    <source>
        <dbReference type="ARBA" id="ARBA00022670"/>
    </source>
</evidence>
<evidence type="ECO:0000313" key="11">
    <source>
        <dbReference type="EMBL" id="PZX12241.1"/>
    </source>
</evidence>
<accession>A0A2W7MX65</accession>
<dbReference type="NCBIfam" id="NF002759">
    <property type="entry name" value="PRK02813.1"/>
    <property type="match status" value="1"/>
</dbReference>
<evidence type="ECO:0000256" key="1">
    <source>
        <dbReference type="ARBA" id="ARBA00001947"/>
    </source>
</evidence>
<keyword evidence="4 9" id="KW-0645">Protease</keyword>
<dbReference type="AlphaFoldDB" id="A0A2W7MX65"/>
<evidence type="ECO:0000256" key="8">
    <source>
        <dbReference type="ARBA" id="ARBA00023049"/>
    </source>
</evidence>
<dbReference type="EC" id="3.4.11.-" evidence="10"/>
<evidence type="ECO:0000256" key="3">
    <source>
        <dbReference type="ARBA" id="ARBA00022438"/>
    </source>
</evidence>
<dbReference type="GO" id="GO:0008270">
    <property type="term" value="F:zinc ion binding"/>
    <property type="evidence" value="ECO:0007669"/>
    <property type="project" value="InterPro"/>
</dbReference>
<dbReference type="GO" id="GO:0005737">
    <property type="term" value="C:cytoplasm"/>
    <property type="evidence" value="ECO:0007669"/>
    <property type="project" value="UniProtKB-ARBA"/>
</dbReference>
<dbReference type="OrthoDB" id="9764268at2"/>
<dbReference type="InterPro" id="IPR001948">
    <property type="entry name" value="Peptidase_M18"/>
</dbReference>
<keyword evidence="6 9" id="KW-0378">Hydrolase</keyword>
<keyword evidence="12" id="KW-1185">Reference proteome</keyword>
<protein>
    <recommendedName>
        <fullName evidence="10">M18 family aminopeptidase</fullName>
        <ecNumber evidence="10">3.4.11.-</ecNumber>
    </recommendedName>
</protein>
<name>A0A2W7MX65_9BACT</name>
<evidence type="ECO:0000256" key="9">
    <source>
        <dbReference type="RuleBase" id="RU004386"/>
    </source>
</evidence>
<keyword evidence="7 9" id="KW-0862">Zinc</keyword>
<dbReference type="CDD" id="cd05658">
    <property type="entry name" value="M18_DAP"/>
    <property type="match status" value="1"/>
</dbReference>
<dbReference type="GO" id="GO:0008237">
    <property type="term" value="F:metallopeptidase activity"/>
    <property type="evidence" value="ECO:0007669"/>
    <property type="project" value="UniProtKB-KW"/>
</dbReference>
<dbReference type="Proteomes" id="UP000249239">
    <property type="component" value="Unassembled WGS sequence"/>
</dbReference>
<dbReference type="Gene3D" id="2.30.250.10">
    <property type="entry name" value="Aminopeptidase i, Domain 2"/>
    <property type="match status" value="1"/>
</dbReference>
<keyword evidence="5 9" id="KW-0479">Metal-binding</keyword>
<evidence type="ECO:0000256" key="7">
    <source>
        <dbReference type="ARBA" id="ARBA00022833"/>
    </source>
</evidence>
<reference evidence="11 12" key="1">
    <citation type="submission" date="2018-06" db="EMBL/GenBank/DDBJ databases">
        <title>Genomic Encyclopedia of Archaeal and Bacterial Type Strains, Phase II (KMG-II): from individual species to whole genera.</title>
        <authorList>
            <person name="Goeker M."/>
        </authorList>
    </citation>
    <scope>NUCLEOTIDE SEQUENCE [LARGE SCALE GENOMIC DNA]</scope>
    <source>
        <strain evidence="11 12">DSM 6779</strain>
    </source>
</reference>
<dbReference type="Pfam" id="PF02127">
    <property type="entry name" value="Peptidase_M18"/>
    <property type="match status" value="1"/>
</dbReference>
<dbReference type="GO" id="GO:0006508">
    <property type="term" value="P:proteolysis"/>
    <property type="evidence" value="ECO:0007669"/>
    <property type="project" value="UniProtKB-KW"/>
</dbReference>
<evidence type="ECO:0000256" key="10">
    <source>
        <dbReference type="RuleBase" id="RU004387"/>
    </source>
</evidence>
<proteinExistence type="inferred from homology"/>
<comment type="cofactor">
    <cofactor evidence="1 10">
        <name>Zn(2+)</name>
        <dbReference type="ChEBI" id="CHEBI:29105"/>
    </cofactor>
</comment>
<organism evidence="11 12">
    <name type="scientific">Breznakibacter xylanolyticus</name>
    <dbReference type="NCBI Taxonomy" id="990"/>
    <lineage>
        <taxon>Bacteria</taxon>
        <taxon>Pseudomonadati</taxon>
        <taxon>Bacteroidota</taxon>
        <taxon>Bacteroidia</taxon>
        <taxon>Marinilabiliales</taxon>
        <taxon>Marinilabiliaceae</taxon>
        <taxon>Breznakibacter</taxon>
    </lineage>
</organism>
<dbReference type="SUPFAM" id="SSF101821">
    <property type="entry name" value="Aminopeptidase/glucanase lid domain"/>
    <property type="match status" value="1"/>
</dbReference>
<dbReference type="SUPFAM" id="SSF53187">
    <property type="entry name" value="Zn-dependent exopeptidases"/>
    <property type="match status" value="1"/>
</dbReference>
<keyword evidence="8 9" id="KW-0482">Metalloprotease</keyword>
<gene>
    <name evidence="11" type="ORF">LX69_02966</name>
</gene>
<dbReference type="InterPro" id="IPR023358">
    <property type="entry name" value="Peptidase_M18_dom2"/>
</dbReference>
<dbReference type="EMBL" id="QKZK01000033">
    <property type="protein sequence ID" value="PZX12241.1"/>
    <property type="molecule type" value="Genomic_DNA"/>
</dbReference>
<evidence type="ECO:0000256" key="2">
    <source>
        <dbReference type="ARBA" id="ARBA00008290"/>
    </source>
</evidence>
<evidence type="ECO:0000256" key="6">
    <source>
        <dbReference type="ARBA" id="ARBA00022801"/>
    </source>
</evidence>
<dbReference type="PANTHER" id="PTHR28570">
    <property type="entry name" value="ASPARTYL AMINOPEPTIDASE"/>
    <property type="match status" value="1"/>
</dbReference>
<evidence type="ECO:0000313" key="12">
    <source>
        <dbReference type="Proteomes" id="UP000249239"/>
    </source>
</evidence>
<evidence type="ECO:0000256" key="5">
    <source>
        <dbReference type="ARBA" id="ARBA00022723"/>
    </source>
</evidence>
<comment type="caution">
    <text evidence="11">The sequence shown here is derived from an EMBL/GenBank/DDBJ whole genome shotgun (WGS) entry which is preliminary data.</text>
</comment>
<dbReference type="RefSeq" id="WP_111446773.1">
    <property type="nucleotide sequence ID" value="NZ_QKZK01000033.1"/>
</dbReference>
<dbReference type="Gene3D" id="3.40.630.10">
    <property type="entry name" value="Zn peptidases"/>
    <property type="match status" value="1"/>
</dbReference>